<gene>
    <name evidence="2" type="ordered locus">Ccur_07810</name>
</gene>
<dbReference type="EMBL" id="CP001682">
    <property type="protein sequence ID" value="ACU94485.1"/>
    <property type="molecule type" value="Genomic_DNA"/>
</dbReference>
<evidence type="ECO:0000259" key="1">
    <source>
        <dbReference type="Pfam" id="PF22525"/>
    </source>
</evidence>
<evidence type="ECO:0000313" key="2">
    <source>
        <dbReference type="EMBL" id="ACU94485.1"/>
    </source>
</evidence>
<dbReference type="InterPro" id="IPR055201">
    <property type="entry name" value="IHF-like_H2TH"/>
</dbReference>
<dbReference type="NCBIfam" id="NF041260">
    <property type="entry name" value="actino_IHF"/>
    <property type="match status" value="1"/>
</dbReference>
<protein>
    <recommendedName>
        <fullName evidence="1">Integration host factor-like helix-two turn-helix domain-containing protein</fullName>
    </recommendedName>
</protein>
<dbReference type="InterPro" id="IPR047806">
    <property type="entry name" value="IHF_actinobact"/>
</dbReference>
<name>C7MNJ5_CRYCD</name>
<sequence length="102" mass="11305">MAIPQLTPEERKAALEKAKAARIKRAEIRDDLKSGKLTLEKVLGMKDDPVVGRMKVSTLIETLPGYGKAKAEKVMAELHIAESRRLRGLGERQEASLLERLG</sequence>
<dbReference type="RefSeq" id="WP_012803173.1">
    <property type="nucleotide sequence ID" value="NC_013170.1"/>
</dbReference>
<dbReference type="eggNOG" id="COG0099">
    <property type="taxonomic scope" value="Bacteria"/>
</dbReference>
<accession>C7MNJ5</accession>
<organism evidence="2 3">
    <name type="scientific">Cryptobacterium curtum (strain ATCC 700683 / DSM 15641 / CCUG 43107 / 12-3)</name>
    <dbReference type="NCBI Taxonomy" id="469378"/>
    <lineage>
        <taxon>Bacteria</taxon>
        <taxon>Bacillati</taxon>
        <taxon>Actinomycetota</taxon>
        <taxon>Coriobacteriia</taxon>
        <taxon>Eggerthellales</taxon>
        <taxon>Eggerthellaceae</taxon>
        <taxon>Cryptobacterium</taxon>
    </lineage>
</organism>
<dbReference type="OrthoDB" id="3197442at2"/>
<dbReference type="Proteomes" id="UP000000954">
    <property type="component" value="Chromosome"/>
</dbReference>
<feature type="domain" description="Integration host factor-like helix-two turn-helix" evidence="1">
    <location>
        <begin position="32"/>
        <end position="100"/>
    </location>
</feature>
<dbReference type="AlphaFoldDB" id="C7MNJ5"/>
<dbReference type="KEGG" id="ccu:Ccur_07810"/>
<reference evidence="2 3" key="1">
    <citation type="journal article" date="2009" name="Stand. Genomic Sci.">
        <title>Complete genome sequence of Cryptobacterium curtum type strain (12-3).</title>
        <authorList>
            <person name="Mavrommatis K."/>
            <person name="Pukall R."/>
            <person name="Rohde C."/>
            <person name="Chen F."/>
            <person name="Sims D."/>
            <person name="Brettin T."/>
            <person name="Kuske C."/>
            <person name="Detter J.C."/>
            <person name="Han C."/>
            <person name="Lapidus A."/>
            <person name="Copeland A."/>
            <person name="Glavina Del Rio T."/>
            <person name="Nolan M."/>
            <person name="Lucas S."/>
            <person name="Tice H."/>
            <person name="Cheng J.F."/>
            <person name="Bruce D."/>
            <person name="Goodwin L."/>
            <person name="Pitluck S."/>
            <person name="Ovchinnikova G."/>
            <person name="Pati A."/>
            <person name="Ivanova N."/>
            <person name="Chen A."/>
            <person name="Palaniappan K."/>
            <person name="Chain P."/>
            <person name="D'haeseleer P."/>
            <person name="Goker M."/>
            <person name="Bristow J."/>
            <person name="Eisen J.A."/>
            <person name="Markowitz V."/>
            <person name="Hugenholtz P."/>
            <person name="Rohde M."/>
            <person name="Klenk H.P."/>
            <person name="Kyrpides N.C."/>
        </authorList>
    </citation>
    <scope>NUCLEOTIDE SEQUENCE [LARGE SCALE GENOMIC DNA]</scope>
    <source>
        <strain evidence="3">ATCC 700683 / DSM 15641 / 12-3</strain>
    </source>
</reference>
<dbReference type="Pfam" id="PF22525">
    <property type="entry name" value="H2TH_5"/>
    <property type="match status" value="1"/>
</dbReference>
<evidence type="ECO:0000313" key="3">
    <source>
        <dbReference type="Proteomes" id="UP000000954"/>
    </source>
</evidence>
<dbReference type="STRING" id="469378.Ccur_07810"/>
<proteinExistence type="predicted"/>
<keyword evidence="3" id="KW-1185">Reference proteome</keyword>
<dbReference type="HOGENOM" id="CLU_151796_1_0_11"/>
<dbReference type="Gene3D" id="1.10.8.50">
    <property type="match status" value="1"/>
</dbReference>